<evidence type="ECO:0000313" key="3">
    <source>
        <dbReference type="Proteomes" id="UP000244338"/>
    </source>
</evidence>
<sequence>MGEPEGYQPDVPAVRALRKREPKRHPVPVRKCGYRGHADAVGAWNVSLAISGLAEAA</sequence>
<feature type="compositionally biased region" description="Basic residues" evidence="1">
    <location>
        <begin position="16"/>
        <end position="29"/>
    </location>
</feature>
<gene>
    <name evidence="2" type="ORF">BSOLF_1908</name>
</gene>
<protein>
    <submittedName>
        <fullName evidence="2">Uncharacterized protein</fullName>
    </submittedName>
</protein>
<proteinExistence type="predicted"/>
<evidence type="ECO:0000256" key="1">
    <source>
        <dbReference type="SAM" id="MobiDB-lite"/>
    </source>
</evidence>
<reference evidence="3" key="1">
    <citation type="journal article" date="2018" name="Sci. Rep.">
        <title>Lignite coal burning seam in the remote Altai Mountains harbors a hydrogen-driven thermophilic microbial community.</title>
        <authorList>
            <person name="Kadnikov V.V."/>
            <person name="Mardanov A.V."/>
            <person name="Ivasenko D.A."/>
            <person name="Antsiferov D.V."/>
            <person name="Beletsky A.V."/>
            <person name="Karnachuk O.V."/>
            <person name="Ravin N.V."/>
        </authorList>
    </citation>
    <scope>NUCLEOTIDE SEQUENCE [LARGE SCALE GENOMIC DNA]</scope>
</reference>
<dbReference type="EMBL" id="PEBX01000101">
    <property type="protein sequence ID" value="PTQ55541.1"/>
    <property type="molecule type" value="Genomic_DNA"/>
</dbReference>
<evidence type="ECO:0000313" key="2">
    <source>
        <dbReference type="EMBL" id="PTQ55541.1"/>
    </source>
</evidence>
<organism evidence="2 3">
    <name type="scientific">Candidatus Carbonibacillus altaicus</name>
    <dbReference type="NCBI Taxonomy" id="2163959"/>
    <lineage>
        <taxon>Bacteria</taxon>
        <taxon>Bacillati</taxon>
        <taxon>Bacillota</taxon>
        <taxon>Bacilli</taxon>
        <taxon>Bacillales</taxon>
        <taxon>Candidatus Carbonibacillus</taxon>
    </lineage>
</organism>
<feature type="region of interest" description="Disordered" evidence="1">
    <location>
        <begin position="1"/>
        <end position="29"/>
    </location>
</feature>
<accession>A0A2R6XYP8</accession>
<name>A0A2R6XYP8_9BACL</name>
<dbReference type="AlphaFoldDB" id="A0A2R6XYP8"/>
<comment type="caution">
    <text evidence="2">The sequence shown here is derived from an EMBL/GenBank/DDBJ whole genome shotgun (WGS) entry which is preliminary data.</text>
</comment>
<dbReference type="Proteomes" id="UP000244338">
    <property type="component" value="Unassembled WGS sequence"/>
</dbReference>